<dbReference type="AlphaFoldDB" id="A0A1C3N5Q2"/>
<evidence type="ECO:0000313" key="1">
    <source>
        <dbReference type="EMBL" id="SBV27912.1"/>
    </source>
</evidence>
<dbReference type="Proteomes" id="UP000199393">
    <property type="component" value="Chromosome I"/>
</dbReference>
<reference evidence="2" key="1">
    <citation type="submission" date="2016-06" db="EMBL/GenBank/DDBJ databases">
        <authorList>
            <person name="Varghese N."/>
            <person name="Submissions Spin"/>
        </authorList>
    </citation>
    <scope>NUCLEOTIDE SEQUENCE [LARGE SCALE GENOMIC DNA]</scope>
    <source>
        <strain evidence="2">DSM 45344</strain>
    </source>
</reference>
<sequence>MTALANVSTTSAGCWIDGHWGRFGSARLLSIATSHGWVPEPADDEVVGRLIAELDGVEADEDDWESLSEQGGLADQAEVWLNAYAAPEGYLFGWHDGEFFLWPEHVWHADDPGVCDCTREQRDLAWRFL</sequence>
<dbReference type="STRING" id="307121.GA0070620_3443"/>
<gene>
    <name evidence="1" type="ORF">GA0070620_3443</name>
</gene>
<dbReference type="EMBL" id="LT598496">
    <property type="protein sequence ID" value="SBV27912.1"/>
    <property type="molecule type" value="Genomic_DNA"/>
</dbReference>
<keyword evidence="2" id="KW-1185">Reference proteome</keyword>
<dbReference type="OrthoDB" id="9997251at2"/>
<evidence type="ECO:0000313" key="2">
    <source>
        <dbReference type="Proteomes" id="UP000199393"/>
    </source>
</evidence>
<name>A0A1C3N5Q2_9ACTN</name>
<accession>A0A1C3N5Q2</accession>
<dbReference type="RefSeq" id="WP_157741648.1">
    <property type="nucleotide sequence ID" value="NZ_JBHRWG010000004.1"/>
</dbReference>
<protein>
    <submittedName>
        <fullName evidence="1">Uncharacterized protein</fullName>
    </submittedName>
</protein>
<proteinExistence type="predicted"/>
<organism evidence="1 2">
    <name type="scientific">Micromonospora krabiensis</name>
    <dbReference type="NCBI Taxonomy" id="307121"/>
    <lineage>
        <taxon>Bacteria</taxon>
        <taxon>Bacillati</taxon>
        <taxon>Actinomycetota</taxon>
        <taxon>Actinomycetes</taxon>
        <taxon>Micromonosporales</taxon>
        <taxon>Micromonosporaceae</taxon>
        <taxon>Micromonospora</taxon>
    </lineage>
</organism>